<dbReference type="GO" id="GO:0004222">
    <property type="term" value="F:metalloendopeptidase activity"/>
    <property type="evidence" value="ECO:0007669"/>
    <property type="project" value="TreeGrafter"/>
</dbReference>
<dbReference type="RefSeq" id="WP_119340120.1">
    <property type="nucleotide sequence ID" value="NZ_BJXL01000007.1"/>
</dbReference>
<dbReference type="InterPro" id="IPR011042">
    <property type="entry name" value="6-blade_b-propeller_TolB-like"/>
</dbReference>
<evidence type="ECO:0000313" key="3">
    <source>
        <dbReference type="EMBL" id="GEM82275.1"/>
    </source>
</evidence>
<sequence length="562" mass="61905">MRLLAFGLLGLGLALAHFATPLPDAKIAPPARQFGLPLQGPPGPDTWLLGQLYGNTTGAYRQRTSAYRAGQGIHFGLDFSARCGTPVIAIGNGTVVEVDGPHGSPPHNLVIDHGNGLASLYGHLLERPPLRVGAKVRRGQVVGKVGDSQFSCTAAPHLHLEIRDSSHQRFFNPIPYIAADWETLTLLGGFSRGFQRDLDNPRRWQFPDQQPEARRGGPLLNNYAKAWPATLASKPQPSAVANSFADLPGLSLLFGATRLEFTRTPTPRRLTSGGCCVNPLWSPDSSTVLFLDKPGPQSPVALYGVSVLQPGTPRPVLPVAHYNKNFTYALLPGRPSLIERLSDGQSFYLNTQGGNVAWSPGSQRLAWNTTQPEGNFDRRRSDIWVAPPGGTPRQVATVFGGGLTGWLDEETLLLTGKRAPQEALRNLETLHLPTGERRILARAMALRSILPSPDGRWMVYYVAFDRPERNGLFAVSREGEQRKLNWFGSYRWRDSQRLVYIPLVLGQPTHRLFEYDLQNNTSRLLADLGAKVLNDQWQVSPDGGRVVFLSSQDRNLWLLELP</sequence>
<dbReference type="AlphaFoldDB" id="A0A511QY20"/>
<keyword evidence="1" id="KW-0732">Signal</keyword>
<evidence type="ECO:0000313" key="4">
    <source>
        <dbReference type="Proteomes" id="UP000321197"/>
    </source>
</evidence>
<dbReference type="PANTHER" id="PTHR21666:SF270">
    <property type="entry name" value="MUREIN HYDROLASE ACTIVATOR ENVC"/>
    <property type="match status" value="1"/>
</dbReference>
<feature type="signal peptide" evidence="1">
    <location>
        <begin position="1"/>
        <end position="19"/>
    </location>
</feature>
<protein>
    <recommendedName>
        <fullName evidence="2">M23ase beta-sheet core domain-containing protein</fullName>
    </recommendedName>
</protein>
<proteinExistence type="predicted"/>
<accession>A0A511QY20</accession>
<feature type="chain" id="PRO_5021867176" description="M23ase beta-sheet core domain-containing protein" evidence="1">
    <location>
        <begin position="20"/>
        <end position="562"/>
    </location>
</feature>
<dbReference type="Proteomes" id="UP000321197">
    <property type="component" value="Unassembled WGS sequence"/>
</dbReference>
<dbReference type="InterPro" id="IPR050570">
    <property type="entry name" value="Cell_wall_metabolism_enzyme"/>
</dbReference>
<dbReference type="EMBL" id="BJXL01000007">
    <property type="protein sequence ID" value="GEM82275.1"/>
    <property type="molecule type" value="Genomic_DNA"/>
</dbReference>
<dbReference type="PANTHER" id="PTHR21666">
    <property type="entry name" value="PEPTIDASE-RELATED"/>
    <property type="match status" value="1"/>
</dbReference>
<comment type="caution">
    <text evidence="3">The sequence shown here is derived from an EMBL/GenBank/DDBJ whole genome shotgun (WGS) entry which is preliminary data.</text>
</comment>
<evidence type="ECO:0000256" key="1">
    <source>
        <dbReference type="SAM" id="SignalP"/>
    </source>
</evidence>
<dbReference type="Gene3D" id="2.120.10.30">
    <property type="entry name" value="TolB, C-terminal domain"/>
    <property type="match status" value="1"/>
</dbReference>
<reference evidence="3 4" key="1">
    <citation type="submission" date="2019-07" db="EMBL/GenBank/DDBJ databases">
        <title>Whole genome shotgun sequence of Meiothermus hypogaeus NBRC 106114.</title>
        <authorList>
            <person name="Hosoyama A."/>
            <person name="Uohara A."/>
            <person name="Ohji S."/>
            <person name="Ichikawa N."/>
        </authorList>
    </citation>
    <scope>NUCLEOTIDE SEQUENCE [LARGE SCALE GENOMIC DNA]</scope>
    <source>
        <strain evidence="3 4">NBRC 106114</strain>
    </source>
</reference>
<dbReference type="SUPFAM" id="SSF82171">
    <property type="entry name" value="DPP6 N-terminal domain-like"/>
    <property type="match status" value="1"/>
</dbReference>
<dbReference type="Pfam" id="PF01551">
    <property type="entry name" value="Peptidase_M23"/>
    <property type="match status" value="1"/>
</dbReference>
<dbReference type="SUPFAM" id="SSF51261">
    <property type="entry name" value="Duplicated hybrid motif"/>
    <property type="match status" value="1"/>
</dbReference>
<name>A0A511QY20_9DEIN</name>
<dbReference type="InterPro" id="IPR011055">
    <property type="entry name" value="Dup_hybrid_motif"/>
</dbReference>
<gene>
    <name evidence="3" type="ORF">MHY01S_04410</name>
</gene>
<dbReference type="OrthoDB" id="27344at2"/>
<dbReference type="Gene3D" id="2.70.70.10">
    <property type="entry name" value="Glucose Permease (Domain IIA)"/>
    <property type="match status" value="1"/>
</dbReference>
<dbReference type="InterPro" id="IPR016047">
    <property type="entry name" value="M23ase_b-sheet_dom"/>
</dbReference>
<dbReference type="CDD" id="cd12797">
    <property type="entry name" value="M23_peptidase"/>
    <property type="match status" value="1"/>
</dbReference>
<evidence type="ECO:0000259" key="2">
    <source>
        <dbReference type="Pfam" id="PF01551"/>
    </source>
</evidence>
<feature type="domain" description="M23ase beta-sheet core" evidence="2">
    <location>
        <begin position="73"/>
        <end position="166"/>
    </location>
</feature>
<organism evidence="3 4">
    <name type="scientific">Meiothermus hypogaeus NBRC 106114</name>
    <dbReference type="NCBI Taxonomy" id="1227553"/>
    <lineage>
        <taxon>Bacteria</taxon>
        <taxon>Thermotogati</taxon>
        <taxon>Deinococcota</taxon>
        <taxon>Deinococci</taxon>
        <taxon>Thermales</taxon>
        <taxon>Thermaceae</taxon>
        <taxon>Meiothermus</taxon>
    </lineage>
</organism>